<dbReference type="InterPro" id="IPR049492">
    <property type="entry name" value="BD-FAE-like_dom"/>
</dbReference>
<feature type="transmembrane region" description="Helical" evidence="3">
    <location>
        <begin position="27"/>
        <end position="48"/>
    </location>
</feature>
<dbReference type="Proteomes" id="UP000187455">
    <property type="component" value="Unassembled WGS sequence"/>
</dbReference>
<keyword evidence="1" id="KW-0378">Hydrolase</keyword>
<evidence type="ECO:0000256" key="1">
    <source>
        <dbReference type="ARBA" id="ARBA00022801"/>
    </source>
</evidence>
<dbReference type="PANTHER" id="PTHR48081:SF33">
    <property type="entry name" value="KYNURENINE FORMAMIDASE"/>
    <property type="match status" value="1"/>
</dbReference>
<dbReference type="STRING" id="133383.A0A1R0GXD5"/>
<evidence type="ECO:0000313" key="5">
    <source>
        <dbReference type="EMBL" id="OLY81561.1"/>
    </source>
</evidence>
<keyword evidence="3" id="KW-0472">Membrane</keyword>
<sequence length="483" mass="53784">MTPDPNISPNLQTPPQQSYLYNYSLRALWFLVALILFPITVPMIYIRVNNFGIRALPLDPFVVYNRAKALFLGVLDGIGGPTIPLLYAFFKQRLMYSSPLSDTSISGISYGKLPRQKMDIFVPISLQKTKEQNSGTPKPQPGNLPVIIVFPGYSWNSTTGLIQLYKPMAQTLCDTGVFVILPNLGLPGKTSLIEIMEDMQLVVEWTARHIEKSGGDPQQIHLLGFGAGAHMCAMYNIASSLSGLQKMGEPMSRSINKILSTQNADAELLEWLSRLTHPVLPVSGLILISGVYSLELQRKYESSRCIDTLSMSSRFFDSIDYAEAWSPLNIHRGLRKRGVFIPSNFFAKRVLIVHGQKDSTFPLDVSQQMFQEYCLLDMDDVNMKVYANLRRIDPSVILSVQDASLAKSFLEDIKAAISPFDSDSDTLNASNNSDSHDEELVDHVDFPQNGLLKHKLDSYGSLSESDFSGRSSTPEYSDSNTDS</sequence>
<feature type="transmembrane region" description="Helical" evidence="3">
    <location>
        <begin position="69"/>
        <end position="90"/>
    </location>
</feature>
<accession>A0A1R0GXD5</accession>
<evidence type="ECO:0000259" key="4">
    <source>
        <dbReference type="Pfam" id="PF20434"/>
    </source>
</evidence>
<dbReference type="Gene3D" id="3.40.50.1820">
    <property type="entry name" value="alpha/beta hydrolase"/>
    <property type="match status" value="1"/>
</dbReference>
<dbReference type="AlphaFoldDB" id="A0A1R0GXD5"/>
<evidence type="ECO:0000256" key="2">
    <source>
        <dbReference type="SAM" id="MobiDB-lite"/>
    </source>
</evidence>
<reference evidence="5 6" key="1">
    <citation type="journal article" date="2016" name="Mol. Biol. Evol.">
        <title>Genome-Wide Survey of Gut Fungi (Harpellales) Reveals the First Horizontally Transferred Ubiquitin Gene from a Mosquito Host.</title>
        <authorList>
            <person name="Wang Y."/>
            <person name="White M.M."/>
            <person name="Kvist S."/>
            <person name="Moncalvo J.M."/>
        </authorList>
    </citation>
    <scope>NUCLEOTIDE SEQUENCE [LARGE SCALE GENOMIC DNA]</scope>
    <source>
        <strain evidence="5 6">ALG-7-W6</strain>
    </source>
</reference>
<gene>
    <name evidence="5" type="ORF">AYI68_g4331</name>
</gene>
<dbReference type="OrthoDB" id="6495301at2759"/>
<dbReference type="EMBL" id="LSSL01002348">
    <property type="protein sequence ID" value="OLY81561.1"/>
    <property type="molecule type" value="Genomic_DNA"/>
</dbReference>
<dbReference type="GO" id="GO:0004061">
    <property type="term" value="F:arylformamidase activity"/>
    <property type="evidence" value="ECO:0007669"/>
    <property type="project" value="TreeGrafter"/>
</dbReference>
<evidence type="ECO:0000313" key="6">
    <source>
        <dbReference type="Proteomes" id="UP000187455"/>
    </source>
</evidence>
<dbReference type="PANTHER" id="PTHR48081">
    <property type="entry name" value="AB HYDROLASE SUPERFAMILY PROTEIN C4A8.06C"/>
    <property type="match status" value="1"/>
</dbReference>
<dbReference type="InterPro" id="IPR029058">
    <property type="entry name" value="AB_hydrolase_fold"/>
</dbReference>
<comment type="caution">
    <text evidence="5">The sequence shown here is derived from an EMBL/GenBank/DDBJ whole genome shotgun (WGS) entry which is preliminary data.</text>
</comment>
<dbReference type="SUPFAM" id="SSF53474">
    <property type="entry name" value="alpha/beta-Hydrolases"/>
    <property type="match status" value="1"/>
</dbReference>
<evidence type="ECO:0000256" key="3">
    <source>
        <dbReference type="SAM" id="Phobius"/>
    </source>
</evidence>
<feature type="domain" description="BD-FAE-like" evidence="4">
    <location>
        <begin position="137"/>
        <end position="244"/>
    </location>
</feature>
<protein>
    <submittedName>
        <fullName evidence="5">Putative isoprenylcysteine alpha-carbonyl methylesterase ICMEL1</fullName>
    </submittedName>
</protein>
<name>A0A1R0GXD5_9FUNG</name>
<dbReference type="Pfam" id="PF20434">
    <property type="entry name" value="BD-FAE"/>
    <property type="match status" value="1"/>
</dbReference>
<keyword evidence="3" id="KW-1133">Transmembrane helix</keyword>
<keyword evidence="3" id="KW-0812">Transmembrane</keyword>
<organism evidence="5 6">
    <name type="scientific">Smittium mucronatum</name>
    <dbReference type="NCBI Taxonomy" id="133383"/>
    <lineage>
        <taxon>Eukaryota</taxon>
        <taxon>Fungi</taxon>
        <taxon>Fungi incertae sedis</taxon>
        <taxon>Zoopagomycota</taxon>
        <taxon>Kickxellomycotina</taxon>
        <taxon>Harpellomycetes</taxon>
        <taxon>Harpellales</taxon>
        <taxon>Legeriomycetaceae</taxon>
        <taxon>Smittium</taxon>
    </lineage>
</organism>
<proteinExistence type="predicted"/>
<keyword evidence="6" id="KW-1185">Reference proteome</keyword>
<feature type="region of interest" description="Disordered" evidence="2">
    <location>
        <begin position="460"/>
        <end position="483"/>
    </location>
</feature>
<dbReference type="InterPro" id="IPR050300">
    <property type="entry name" value="GDXG_lipolytic_enzyme"/>
</dbReference>